<keyword evidence="1" id="KW-0479">Metal-binding</keyword>
<dbReference type="SUPFAM" id="SSF57756">
    <property type="entry name" value="Retrovirus zinc finger-like domains"/>
    <property type="match status" value="1"/>
</dbReference>
<dbReference type="SMART" id="SM00343">
    <property type="entry name" value="ZnF_C2HC"/>
    <property type="match status" value="1"/>
</dbReference>
<accession>A0A9Q0N4F0</accession>
<evidence type="ECO:0000313" key="5">
    <source>
        <dbReference type="Proteomes" id="UP001151699"/>
    </source>
</evidence>
<keyword evidence="5" id="KW-1185">Reference proteome</keyword>
<sequence>MNAEMKGLKVSTSTNDLNAFSKNSTAFQRGRSMASDRYQKRRNNSPELRNRKHFICYNCRKPGHMARNCTEPKRINRFVGEYNPQEDLDKDDLRFRVGSNSIKHIDMVNEEVADPLFLGIKAEDDSGCSQYASKRSWRNERTESH</sequence>
<evidence type="ECO:0000313" key="4">
    <source>
        <dbReference type="EMBL" id="KAJ6642896.1"/>
    </source>
</evidence>
<dbReference type="Proteomes" id="UP001151699">
    <property type="component" value="Chromosome B"/>
</dbReference>
<dbReference type="GO" id="GO:0008270">
    <property type="term" value="F:zinc ion binding"/>
    <property type="evidence" value="ECO:0007669"/>
    <property type="project" value="UniProtKB-KW"/>
</dbReference>
<evidence type="ECO:0000256" key="2">
    <source>
        <dbReference type="SAM" id="MobiDB-lite"/>
    </source>
</evidence>
<protein>
    <recommendedName>
        <fullName evidence="3">CCHC-type domain-containing protein</fullName>
    </recommendedName>
</protein>
<dbReference type="Gene3D" id="4.10.60.10">
    <property type="entry name" value="Zinc finger, CCHC-type"/>
    <property type="match status" value="1"/>
</dbReference>
<dbReference type="OrthoDB" id="7261426at2759"/>
<reference evidence="4" key="1">
    <citation type="submission" date="2022-07" db="EMBL/GenBank/DDBJ databases">
        <authorList>
            <person name="Trinca V."/>
            <person name="Uliana J.V.C."/>
            <person name="Torres T.T."/>
            <person name="Ward R.J."/>
            <person name="Monesi N."/>
        </authorList>
    </citation>
    <scope>NUCLEOTIDE SEQUENCE</scope>
    <source>
        <strain evidence="4">HSMRA1968</strain>
        <tissue evidence="4">Whole embryos</tissue>
    </source>
</reference>
<dbReference type="InterPro" id="IPR001878">
    <property type="entry name" value="Znf_CCHC"/>
</dbReference>
<proteinExistence type="predicted"/>
<keyword evidence="1" id="KW-0863">Zinc-finger</keyword>
<organism evidence="4 5">
    <name type="scientific">Pseudolycoriella hygida</name>
    <dbReference type="NCBI Taxonomy" id="35572"/>
    <lineage>
        <taxon>Eukaryota</taxon>
        <taxon>Metazoa</taxon>
        <taxon>Ecdysozoa</taxon>
        <taxon>Arthropoda</taxon>
        <taxon>Hexapoda</taxon>
        <taxon>Insecta</taxon>
        <taxon>Pterygota</taxon>
        <taxon>Neoptera</taxon>
        <taxon>Endopterygota</taxon>
        <taxon>Diptera</taxon>
        <taxon>Nematocera</taxon>
        <taxon>Sciaroidea</taxon>
        <taxon>Sciaridae</taxon>
        <taxon>Pseudolycoriella</taxon>
    </lineage>
</organism>
<dbReference type="GO" id="GO:0003676">
    <property type="term" value="F:nucleic acid binding"/>
    <property type="evidence" value="ECO:0007669"/>
    <property type="project" value="InterPro"/>
</dbReference>
<dbReference type="EMBL" id="WJQU01000002">
    <property type="protein sequence ID" value="KAJ6642896.1"/>
    <property type="molecule type" value="Genomic_DNA"/>
</dbReference>
<name>A0A9Q0N4F0_9DIPT</name>
<feature type="region of interest" description="Disordered" evidence="2">
    <location>
        <begin position="21"/>
        <end position="49"/>
    </location>
</feature>
<dbReference type="AlphaFoldDB" id="A0A9Q0N4F0"/>
<dbReference type="InterPro" id="IPR036875">
    <property type="entry name" value="Znf_CCHC_sf"/>
</dbReference>
<dbReference type="Pfam" id="PF00098">
    <property type="entry name" value="zf-CCHC"/>
    <property type="match status" value="1"/>
</dbReference>
<evidence type="ECO:0000256" key="1">
    <source>
        <dbReference type="PROSITE-ProRule" id="PRU00047"/>
    </source>
</evidence>
<keyword evidence="1" id="KW-0862">Zinc</keyword>
<feature type="domain" description="CCHC-type" evidence="3">
    <location>
        <begin position="56"/>
        <end position="71"/>
    </location>
</feature>
<gene>
    <name evidence="4" type="ORF">Bhyg_07852</name>
</gene>
<dbReference type="PROSITE" id="PS50158">
    <property type="entry name" value="ZF_CCHC"/>
    <property type="match status" value="1"/>
</dbReference>
<comment type="caution">
    <text evidence="4">The sequence shown here is derived from an EMBL/GenBank/DDBJ whole genome shotgun (WGS) entry which is preliminary data.</text>
</comment>
<evidence type="ECO:0000259" key="3">
    <source>
        <dbReference type="PROSITE" id="PS50158"/>
    </source>
</evidence>